<accession>A0A564ZIX5</accession>
<evidence type="ECO:0000313" key="2">
    <source>
        <dbReference type="Proteomes" id="UP000334340"/>
    </source>
</evidence>
<reference evidence="1 2" key="1">
    <citation type="submission" date="2019-07" db="EMBL/GenBank/DDBJ databases">
        <authorList>
            <person name="Cremers G."/>
        </authorList>
    </citation>
    <scope>NUCLEOTIDE SEQUENCE [LARGE SCALE GENOMIC DNA]</scope>
</reference>
<dbReference type="Proteomes" id="UP000334340">
    <property type="component" value="Unassembled WGS sequence"/>
</dbReference>
<proteinExistence type="predicted"/>
<name>A0A564ZIX5_9BACT</name>
<gene>
    <name evidence="1" type="ORF">MELA_00965</name>
</gene>
<sequence>MTANRTTKGMSAPLGATIHPGGVNFRMLLMGVEVRRTQRGNNNA</sequence>
<organism evidence="1 2">
    <name type="scientific">Candidatus Methylomirabilis lanthanidiphila</name>
    <dbReference type="NCBI Taxonomy" id="2211376"/>
    <lineage>
        <taxon>Bacteria</taxon>
        <taxon>Candidatus Methylomirabilota</taxon>
        <taxon>Candidatus Methylomirabilia</taxon>
        <taxon>Candidatus Methylomirabilales</taxon>
        <taxon>Candidatus Methylomirabilaceae</taxon>
        <taxon>Candidatus Methylomirabilis</taxon>
    </lineage>
</organism>
<keyword evidence="2" id="KW-1185">Reference proteome</keyword>
<dbReference type="EMBL" id="CABIKM010000015">
    <property type="protein sequence ID" value="VUZ84592.1"/>
    <property type="molecule type" value="Genomic_DNA"/>
</dbReference>
<dbReference type="AlphaFoldDB" id="A0A564ZIX5"/>
<protein>
    <submittedName>
        <fullName evidence="1">Uncharacterized protein</fullName>
    </submittedName>
</protein>
<evidence type="ECO:0000313" key="1">
    <source>
        <dbReference type="EMBL" id="VUZ84592.1"/>
    </source>
</evidence>